<dbReference type="Proteomes" id="UP000515917">
    <property type="component" value="Chromosome"/>
</dbReference>
<evidence type="ECO:0000313" key="2">
    <source>
        <dbReference type="Proteomes" id="UP000515917"/>
    </source>
</evidence>
<proteinExistence type="predicted"/>
<dbReference type="EMBL" id="CP025781">
    <property type="protein sequence ID" value="QBC44915.1"/>
    <property type="molecule type" value="Genomic_DNA"/>
</dbReference>
<evidence type="ECO:0000313" key="1">
    <source>
        <dbReference type="EMBL" id="QBC44915.1"/>
    </source>
</evidence>
<name>A0A7G3GE07_9NEIS</name>
<gene>
    <name evidence="1" type="ORF">C1H71_16160</name>
</gene>
<sequence>MAIFRLSPSGLAAHLDDFFKQAVIANGSSRLSAYTAGCAAQNAPRALDGDQLLINTFDNRGGIANFGFADQLNAGALALLLQQRTNTLLFRVKIKRAK</sequence>
<dbReference type="AlphaFoldDB" id="A0A7G3GE07"/>
<organism evidence="1 2">
    <name type="scientific">Iodobacter fluviatilis</name>
    <dbReference type="NCBI Taxonomy" id="537"/>
    <lineage>
        <taxon>Bacteria</taxon>
        <taxon>Pseudomonadati</taxon>
        <taxon>Pseudomonadota</taxon>
        <taxon>Betaproteobacteria</taxon>
        <taxon>Neisseriales</taxon>
        <taxon>Chitinibacteraceae</taxon>
        <taxon>Iodobacter</taxon>
    </lineage>
</organism>
<reference evidence="1 2" key="1">
    <citation type="submission" date="2018-01" db="EMBL/GenBank/DDBJ databases">
        <title>Genome sequence of Iodobacter sp. strain PCH194 isolated from Indian Trans-Himalaya.</title>
        <authorList>
            <person name="Kumar V."/>
            <person name="Thakur V."/>
            <person name="Kumar S."/>
            <person name="Singh D."/>
        </authorList>
    </citation>
    <scope>NUCLEOTIDE SEQUENCE [LARGE SCALE GENOMIC DNA]</scope>
    <source>
        <strain evidence="1 2">PCH194</strain>
    </source>
</reference>
<keyword evidence="2" id="KW-1185">Reference proteome</keyword>
<accession>A0A7G3GE07</accession>
<protein>
    <submittedName>
        <fullName evidence="1">Uncharacterized protein</fullName>
    </submittedName>
</protein>
<dbReference type="KEGG" id="ifl:C1H71_16160"/>